<organism evidence="2 3">
    <name type="scientific">Pseudocohnilembus persalinus</name>
    <name type="common">Ciliate</name>
    <dbReference type="NCBI Taxonomy" id="266149"/>
    <lineage>
        <taxon>Eukaryota</taxon>
        <taxon>Sar</taxon>
        <taxon>Alveolata</taxon>
        <taxon>Ciliophora</taxon>
        <taxon>Intramacronucleata</taxon>
        <taxon>Oligohymenophorea</taxon>
        <taxon>Scuticociliatia</taxon>
        <taxon>Philasterida</taxon>
        <taxon>Pseudocohnilembidae</taxon>
        <taxon>Pseudocohnilembus</taxon>
    </lineage>
</organism>
<dbReference type="Gene3D" id="3.30.1540.20">
    <property type="entry name" value="MutL, C-terminal domain, dimerisation subdomain"/>
    <property type="match status" value="1"/>
</dbReference>
<dbReference type="InterPro" id="IPR042120">
    <property type="entry name" value="MutL_C_dimsub"/>
</dbReference>
<feature type="region of interest" description="Disordered" evidence="1">
    <location>
        <begin position="1"/>
        <end position="29"/>
    </location>
</feature>
<dbReference type="EMBL" id="LDAU01000080">
    <property type="protein sequence ID" value="KRX07825.1"/>
    <property type="molecule type" value="Genomic_DNA"/>
</dbReference>
<proteinExistence type="predicted"/>
<keyword evidence="3" id="KW-1185">Reference proteome</keyword>
<dbReference type="InterPro" id="IPR037198">
    <property type="entry name" value="MutL_C_sf"/>
</dbReference>
<dbReference type="Proteomes" id="UP000054937">
    <property type="component" value="Unassembled WGS sequence"/>
</dbReference>
<protein>
    <submittedName>
        <fullName evidence="2">Uncharacterized protein</fullName>
    </submittedName>
</protein>
<dbReference type="InParanoid" id="A0A0V0R008"/>
<name>A0A0V0R008_PSEPJ</name>
<dbReference type="AlphaFoldDB" id="A0A0V0R008"/>
<evidence type="ECO:0000313" key="2">
    <source>
        <dbReference type="EMBL" id="KRX07825.1"/>
    </source>
</evidence>
<dbReference type="SUPFAM" id="SSF118116">
    <property type="entry name" value="DNA mismatch repair protein MutL"/>
    <property type="match status" value="1"/>
</dbReference>
<accession>A0A0V0R008</accession>
<dbReference type="OrthoDB" id="429932at2759"/>
<sequence length="115" mass="13595">MQNLGQMRQKQQINEQQSNEISQLSQKNNENLIKSQNHKNIPDFIDEILMYRSCKGAIKFNENLQLFQVQKLLENIEICEFPLYCVHGRKSMNILLDFGQIAEKSRKEQNKKLLL</sequence>
<evidence type="ECO:0000256" key="1">
    <source>
        <dbReference type="SAM" id="MobiDB-lite"/>
    </source>
</evidence>
<gene>
    <name evidence="2" type="ORF">PPERSA_07575</name>
</gene>
<comment type="caution">
    <text evidence="2">The sequence shown here is derived from an EMBL/GenBank/DDBJ whole genome shotgun (WGS) entry which is preliminary data.</text>
</comment>
<reference evidence="2 3" key="1">
    <citation type="journal article" date="2015" name="Sci. Rep.">
        <title>Genome of the facultative scuticociliatosis pathogen Pseudocohnilembus persalinus provides insight into its virulence through horizontal gene transfer.</title>
        <authorList>
            <person name="Xiong J."/>
            <person name="Wang G."/>
            <person name="Cheng J."/>
            <person name="Tian M."/>
            <person name="Pan X."/>
            <person name="Warren A."/>
            <person name="Jiang C."/>
            <person name="Yuan D."/>
            <person name="Miao W."/>
        </authorList>
    </citation>
    <scope>NUCLEOTIDE SEQUENCE [LARGE SCALE GENOMIC DNA]</scope>
    <source>
        <strain evidence="2">36N120E</strain>
    </source>
</reference>
<evidence type="ECO:0000313" key="3">
    <source>
        <dbReference type="Proteomes" id="UP000054937"/>
    </source>
</evidence>